<feature type="region of interest" description="Disordered" evidence="1">
    <location>
        <begin position="24"/>
        <end position="47"/>
    </location>
</feature>
<dbReference type="AlphaFoldDB" id="A0A517TCF4"/>
<dbReference type="KEGG" id="chya:V22_33070"/>
<keyword evidence="3" id="KW-1185">Reference proteome</keyword>
<gene>
    <name evidence="2" type="ORF">V22_33070</name>
</gene>
<dbReference type="EMBL" id="CP036316">
    <property type="protein sequence ID" value="QDT66043.1"/>
    <property type="molecule type" value="Genomic_DNA"/>
</dbReference>
<evidence type="ECO:0000313" key="2">
    <source>
        <dbReference type="EMBL" id="QDT66043.1"/>
    </source>
</evidence>
<evidence type="ECO:0000313" key="3">
    <source>
        <dbReference type="Proteomes" id="UP000319976"/>
    </source>
</evidence>
<evidence type="ECO:0000256" key="1">
    <source>
        <dbReference type="SAM" id="MobiDB-lite"/>
    </source>
</evidence>
<organism evidence="2 3">
    <name type="scientific">Calycomorphotria hydatis</name>
    <dbReference type="NCBI Taxonomy" id="2528027"/>
    <lineage>
        <taxon>Bacteria</taxon>
        <taxon>Pseudomonadati</taxon>
        <taxon>Planctomycetota</taxon>
        <taxon>Planctomycetia</taxon>
        <taxon>Planctomycetales</taxon>
        <taxon>Planctomycetaceae</taxon>
        <taxon>Calycomorphotria</taxon>
    </lineage>
</organism>
<protein>
    <submittedName>
        <fullName evidence="2">Uncharacterized protein</fullName>
    </submittedName>
</protein>
<dbReference type="Proteomes" id="UP000319976">
    <property type="component" value="Chromosome"/>
</dbReference>
<sequence>MFVLGKTIAATGRERMIQIQTGISHERDSRFRGNDLGGPQGQHFSRESRDITRADVATLLGGTDHQCQIGQSMNQSGHAERVFADGG</sequence>
<accession>A0A517TCF4</accession>
<reference evidence="2 3" key="1">
    <citation type="submission" date="2019-02" db="EMBL/GenBank/DDBJ databases">
        <title>Deep-cultivation of Planctomycetes and their phenomic and genomic characterization uncovers novel biology.</title>
        <authorList>
            <person name="Wiegand S."/>
            <person name="Jogler M."/>
            <person name="Boedeker C."/>
            <person name="Pinto D."/>
            <person name="Vollmers J."/>
            <person name="Rivas-Marin E."/>
            <person name="Kohn T."/>
            <person name="Peeters S.H."/>
            <person name="Heuer A."/>
            <person name="Rast P."/>
            <person name="Oberbeckmann S."/>
            <person name="Bunk B."/>
            <person name="Jeske O."/>
            <person name="Meyerdierks A."/>
            <person name="Storesund J.E."/>
            <person name="Kallscheuer N."/>
            <person name="Luecker S."/>
            <person name="Lage O.M."/>
            <person name="Pohl T."/>
            <person name="Merkel B.J."/>
            <person name="Hornburger P."/>
            <person name="Mueller R.-W."/>
            <person name="Bruemmer F."/>
            <person name="Labrenz M."/>
            <person name="Spormann A.M."/>
            <person name="Op den Camp H."/>
            <person name="Overmann J."/>
            <person name="Amann R."/>
            <person name="Jetten M.S.M."/>
            <person name="Mascher T."/>
            <person name="Medema M.H."/>
            <person name="Devos D.P."/>
            <person name="Kaster A.-K."/>
            <person name="Ovreas L."/>
            <person name="Rohde M."/>
            <person name="Galperin M.Y."/>
            <person name="Jogler C."/>
        </authorList>
    </citation>
    <scope>NUCLEOTIDE SEQUENCE [LARGE SCALE GENOMIC DNA]</scope>
    <source>
        <strain evidence="2 3">V22</strain>
    </source>
</reference>
<feature type="compositionally biased region" description="Basic and acidic residues" evidence="1">
    <location>
        <begin position="24"/>
        <end position="33"/>
    </location>
</feature>
<name>A0A517TCF4_9PLAN</name>
<proteinExistence type="predicted"/>